<feature type="compositionally biased region" description="Basic and acidic residues" evidence="2">
    <location>
        <begin position="1"/>
        <end position="11"/>
    </location>
</feature>
<dbReference type="PANTHER" id="PTHR33026">
    <property type="entry name" value="OS06G0360600 PROTEIN"/>
    <property type="match status" value="1"/>
</dbReference>
<protein>
    <submittedName>
        <fullName evidence="4">Retrotransposon protein, putative, unclassified</fullName>
    </submittedName>
</protein>
<dbReference type="AlphaFoldDB" id="Q2QT14"/>
<feature type="region of interest" description="Disordered" evidence="2">
    <location>
        <begin position="1"/>
        <end position="26"/>
    </location>
</feature>
<feature type="compositionally biased region" description="Acidic residues" evidence="2">
    <location>
        <begin position="518"/>
        <end position="559"/>
    </location>
</feature>
<feature type="compositionally biased region" description="Pro residues" evidence="2">
    <location>
        <begin position="718"/>
        <end position="727"/>
    </location>
</feature>
<evidence type="ECO:0000256" key="1">
    <source>
        <dbReference type="SAM" id="Coils"/>
    </source>
</evidence>
<evidence type="ECO:0000259" key="3">
    <source>
        <dbReference type="Pfam" id="PF04195"/>
    </source>
</evidence>
<name>Q2QT14_ORYSJ</name>
<keyword evidence="1" id="KW-0175">Coiled coil</keyword>
<accession>Q2QT14</accession>
<proteinExistence type="predicted"/>
<feature type="region of interest" description="Disordered" evidence="2">
    <location>
        <begin position="1097"/>
        <end position="1122"/>
    </location>
</feature>
<evidence type="ECO:0000256" key="2">
    <source>
        <dbReference type="SAM" id="MobiDB-lite"/>
    </source>
</evidence>
<organism evidence="4">
    <name type="scientific">Oryza sativa subsp. japonica</name>
    <name type="common">Rice</name>
    <dbReference type="NCBI Taxonomy" id="39947"/>
    <lineage>
        <taxon>Eukaryota</taxon>
        <taxon>Viridiplantae</taxon>
        <taxon>Streptophyta</taxon>
        <taxon>Embryophyta</taxon>
        <taxon>Tracheophyta</taxon>
        <taxon>Spermatophyta</taxon>
        <taxon>Magnoliopsida</taxon>
        <taxon>Liliopsida</taxon>
        <taxon>Poales</taxon>
        <taxon>Poaceae</taxon>
        <taxon>BOP clade</taxon>
        <taxon>Oryzoideae</taxon>
        <taxon>Oryzeae</taxon>
        <taxon>Oryzinae</taxon>
        <taxon>Oryza</taxon>
        <taxon>Oryza sativa</taxon>
    </lineage>
</organism>
<feature type="compositionally biased region" description="Acidic residues" evidence="2">
    <location>
        <begin position="354"/>
        <end position="382"/>
    </location>
</feature>
<dbReference type="InterPro" id="IPR007321">
    <property type="entry name" value="Transposase_28"/>
</dbReference>
<reference evidence="4" key="3">
    <citation type="submission" date="2006-01" db="EMBL/GenBank/DDBJ databases">
        <authorList>
            <person name="Buell R."/>
        </authorList>
    </citation>
    <scope>NUCLEOTIDE SEQUENCE</scope>
</reference>
<reference evidence="4" key="1">
    <citation type="journal article" date="2005" name="BMC Biol.">
        <title>The sequence of rice chromosomes 11 and 12, rich in disease resistance genes and recent gene duplications.</title>
        <authorList>
            <consortium name="The rice chromosomes 11 and 12 sequencing consortia"/>
        </authorList>
    </citation>
    <scope>NUCLEOTIDE SEQUENCE [LARGE SCALE GENOMIC DNA]</scope>
</reference>
<feature type="coiled-coil region" evidence="1">
    <location>
        <begin position="852"/>
        <end position="970"/>
    </location>
</feature>
<dbReference type="EMBL" id="DP000011">
    <property type="protein sequence ID" value="ABA97855.1"/>
    <property type="molecule type" value="Genomic_DNA"/>
</dbReference>
<sequence>MGKNKKTAEKSKSKKSKGHEDTSCGIGASSIKEKNLNDLVDVGWISGRNVVIRPVGESRPSPKLGYTLVFEDFFYAGFKFPCSTFLVEVLKLFKLEFPQLTPNALVRIGLFEWMIRSCGGTPRAEDFAYFHCTRHYTKQNSKFGCVNFAPHPKRGSPWPAVSAIRAKWGNKWQSKWFYHQIPLSLLNDKDCPFSFSGKKPKTVSEPSVSLSPEFAAIQPRIEELVSKFSCRDLVEEFVLLKIRPLSSGWDITLGEIPESCPSSLPPFVVSSDLVIPEDMVRPVRKFLGPYTKDEHLKFLTLQNGKRQNRVFASLGSDIPVRVHPEIVPKLKKKKSVKPSSSDDDDDVEVEDIDEEIGEENAEEEEGEEGADEEENDSGDDSDSSSSSSDNSSDSSESDDSKTVPPPTVLADLKRKKTVSSPLSSGWDITLGEIPESCPSSLPPFVVSSDLVIPEDMVRPVRKFLGPYTKDEHLKFLTLQNGKRQNRVFASLGSDIPVRVHPEIVPKLKKKKSVKPSSSDDDDDVEVEDIDEEIGEENAEEEEGEEGADEEENDSGDDSDSSSSSSDNSSDSSESDDSKTVPPPTVLADLKRKKTASSPPPEPSSKRVQLVIDSDEDLDEDDIRIDLSAIHVTPIRADASFALSAKEVASLYVVAPATTVVEEDCSTQVGDTVETTNPLRADRDLVAKKAKTPVNAAEKTEAGKSAAGGGVRTTGSSNPTPPPSPPFIATPSPELIQNVLGGFSERCAKDGHWLMGLPNFNELGESSHHGPNLCLNDLKYRHPLSSISDELEKILITPDLEKEFLEENDLMSSWTALDVSAAQTASLARLQRGVARKALRALCTRRKKSLDRIAKLEKDRDYLRCKLDRMADEKKITTDLMRKLSGKKKELSEEKKLLTEEKKKLLAREKAFERKIIEYQDVARQRAESEDKMKEQVEVLEKKNKELELACKNQNEKISALELESENCRQLLLKSCETVRIALRSLGADISLLSEENTLAAVGKWFEEFSIGLKDSVTPFASRCSKTAVESLSACLLSNGCEHFTTLKADIQGMLNDEAKYAQLRDAAQPVVKAFQVLYWKKKGYEDTLRSLRASLASRSKSQPASWSQQDKDSSTPSSSAQV</sequence>
<evidence type="ECO:0000313" key="4">
    <source>
        <dbReference type="EMBL" id="ABA97855.1"/>
    </source>
</evidence>
<gene>
    <name evidence="4" type="ordered locus">LOC_Os12g22210</name>
</gene>
<feature type="compositionally biased region" description="Low complexity" evidence="2">
    <location>
        <begin position="560"/>
        <end position="571"/>
    </location>
</feature>
<dbReference type="Pfam" id="PF04195">
    <property type="entry name" value="Transposase_28"/>
    <property type="match status" value="1"/>
</dbReference>
<feature type="region of interest" description="Disordered" evidence="2">
    <location>
        <begin position="489"/>
        <end position="607"/>
    </location>
</feature>
<feature type="compositionally biased region" description="Low complexity" evidence="2">
    <location>
        <begin position="383"/>
        <end position="394"/>
    </location>
</feature>
<dbReference type="PANTHER" id="PTHR33026:SF7">
    <property type="entry name" value="OS03G0100275 PROTEIN"/>
    <property type="match status" value="1"/>
</dbReference>
<feature type="region of interest" description="Disordered" evidence="2">
    <location>
        <begin position="330"/>
        <end position="349"/>
    </location>
</feature>
<feature type="domain" description="Transposase (putative) gypsy type" evidence="3">
    <location>
        <begin position="69"/>
        <end position="132"/>
    </location>
</feature>
<feature type="region of interest" description="Disordered" evidence="2">
    <location>
        <begin position="354"/>
        <end position="408"/>
    </location>
</feature>
<feature type="region of interest" description="Disordered" evidence="2">
    <location>
        <begin position="689"/>
        <end position="730"/>
    </location>
</feature>
<reference evidence="4" key="2">
    <citation type="submission" date="2005-04" db="EMBL/GenBank/DDBJ databases">
        <authorList>
            <person name="Buell C.R."/>
            <person name="Wing R.A."/>
            <person name="McCombie W.A."/>
            <person name="Ouyang S."/>
        </authorList>
    </citation>
    <scope>NUCLEOTIDE SEQUENCE</scope>
</reference>
<feature type="compositionally biased region" description="Polar residues" evidence="2">
    <location>
        <begin position="1100"/>
        <end position="1122"/>
    </location>
</feature>